<keyword evidence="2" id="KW-1185">Reference proteome</keyword>
<sequence length="109" mass="12834">MPWSSSNRKKRFNKGWAKVRLKVLERDGYRCQWPVTDANGFPAGKCGQPANEVDHMNQNMVHDDDRLSRLWSLCHEHHNIKTQCESTRGKRRAAERRRDAAFFEHPAFK</sequence>
<dbReference type="AlphaFoldDB" id="A0A087AF76"/>
<proteinExistence type="predicted"/>
<evidence type="ECO:0000313" key="2">
    <source>
        <dbReference type="Proteomes" id="UP000028995"/>
    </source>
</evidence>
<dbReference type="eggNOG" id="COG1403">
    <property type="taxonomic scope" value="Bacteria"/>
</dbReference>
<accession>A0A087AF76</accession>
<dbReference type="EMBL" id="JGYU01000005">
    <property type="protein sequence ID" value="KFI57426.1"/>
    <property type="molecule type" value="Genomic_DNA"/>
</dbReference>
<name>A0A087AF76_9BIFI</name>
<dbReference type="Proteomes" id="UP000028995">
    <property type="component" value="Unassembled WGS sequence"/>
</dbReference>
<organism evidence="1 2">
    <name type="scientific">Bifidobacterium choerinum</name>
    <dbReference type="NCBI Taxonomy" id="35760"/>
    <lineage>
        <taxon>Bacteria</taxon>
        <taxon>Bacillati</taxon>
        <taxon>Actinomycetota</taxon>
        <taxon>Actinomycetes</taxon>
        <taxon>Bifidobacteriales</taxon>
        <taxon>Bifidobacteriaceae</taxon>
        <taxon>Bifidobacterium</taxon>
    </lineage>
</organism>
<gene>
    <name evidence="1" type="ORF">BCHO_0845</name>
</gene>
<reference evidence="1 2" key="1">
    <citation type="submission" date="2014-03" db="EMBL/GenBank/DDBJ databases">
        <title>Genomics of Bifidobacteria.</title>
        <authorList>
            <person name="Ventura M."/>
            <person name="Milani C."/>
            <person name="Lugli G.A."/>
        </authorList>
    </citation>
    <scope>NUCLEOTIDE SEQUENCE [LARGE SCALE GENOMIC DNA]</scope>
    <source>
        <strain evidence="1 2">LMG 10510</strain>
    </source>
</reference>
<dbReference type="OrthoDB" id="3234360at2"/>
<comment type="caution">
    <text evidence="1">The sequence shown here is derived from an EMBL/GenBank/DDBJ whole genome shotgun (WGS) entry which is preliminary data.</text>
</comment>
<protein>
    <submittedName>
        <fullName evidence="1">Phage protein</fullName>
    </submittedName>
</protein>
<evidence type="ECO:0000313" key="1">
    <source>
        <dbReference type="EMBL" id="KFI57426.1"/>
    </source>
</evidence>